<gene>
    <name evidence="13" type="ORF">SAMN04488122_0445</name>
</gene>
<dbReference type="SUPFAM" id="SSF74653">
    <property type="entry name" value="TolA/TonB C-terminal domain"/>
    <property type="match status" value="1"/>
</dbReference>
<dbReference type="InterPro" id="IPR051045">
    <property type="entry name" value="TonB-dependent_transducer"/>
</dbReference>
<evidence type="ECO:0000256" key="4">
    <source>
        <dbReference type="ARBA" id="ARBA00022475"/>
    </source>
</evidence>
<feature type="compositionally biased region" description="Polar residues" evidence="10">
    <location>
        <begin position="132"/>
        <end position="142"/>
    </location>
</feature>
<evidence type="ECO:0000256" key="10">
    <source>
        <dbReference type="SAM" id="MobiDB-lite"/>
    </source>
</evidence>
<organism evidence="13 14">
    <name type="scientific">Chitinophaga arvensicola</name>
    <dbReference type="NCBI Taxonomy" id="29529"/>
    <lineage>
        <taxon>Bacteria</taxon>
        <taxon>Pseudomonadati</taxon>
        <taxon>Bacteroidota</taxon>
        <taxon>Chitinophagia</taxon>
        <taxon>Chitinophagales</taxon>
        <taxon>Chitinophagaceae</taxon>
        <taxon>Chitinophaga</taxon>
    </lineage>
</organism>
<keyword evidence="8 11" id="KW-1133">Transmembrane helix</keyword>
<evidence type="ECO:0000259" key="12">
    <source>
        <dbReference type="Pfam" id="PF03544"/>
    </source>
</evidence>
<protein>
    <submittedName>
        <fullName evidence="13">TonB family C-terminal domain-containing protein</fullName>
    </submittedName>
</protein>
<evidence type="ECO:0000256" key="9">
    <source>
        <dbReference type="ARBA" id="ARBA00023136"/>
    </source>
</evidence>
<dbReference type="Gene3D" id="2.170.130.10">
    <property type="entry name" value="TonB-dependent receptor, plug domain"/>
    <property type="match status" value="1"/>
</dbReference>
<dbReference type="Gene3D" id="3.30.1150.10">
    <property type="match status" value="1"/>
</dbReference>
<dbReference type="InterPro" id="IPR037682">
    <property type="entry name" value="TonB_C"/>
</dbReference>
<feature type="region of interest" description="Disordered" evidence="10">
    <location>
        <begin position="125"/>
        <end position="254"/>
    </location>
</feature>
<dbReference type="Proteomes" id="UP000199310">
    <property type="component" value="Unassembled WGS sequence"/>
</dbReference>
<evidence type="ECO:0000313" key="14">
    <source>
        <dbReference type="Proteomes" id="UP000199310"/>
    </source>
</evidence>
<dbReference type="RefSeq" id="WP_089889970.1">
    <property type="nucleotide sequence ID" value="NZ_FOJG01000001.1"/>
</dbReference>
<evidence type="ECO:0000256" key="3">
    <source>
        <dbReference type="ARBA" id="ARBA00022448"/>
    </source>
</evidence>
<name>A0A1I0NYM3_9BACT</name>
<dbReference type="InterPro" id="IPR006260">
    <property type="entry name" value="TonB/TolA_C"/>
</dbReference>
<keyword evidence="14" id="KW-1185">Reference proteome</keyword>
<keyword evidence="7" id="KW-0653">Protein transport</keyword>
<evidence type="ECO:0000256" key="8">
    <source>
        <dbReference type="ARBA" id="ARBA00022989"/>
    </source>
</evidence>
<dbReference type="PANTHER" id="PTHR33446:SF2">
    <property type="entry name" value="PROTEIN TONB"/>
    <property type="match status" value="1"/>
</dbReference>
<feature type="compositionally biased region" description="Polar residues" evidence="10">
    <location>
        <begin position="242"/>
        <end position="254"/>
    </location>
</feature>
<keyword evidence="5" id="KW-0997">Cell inner membrane</keyword>
<dbReference type="SUPFAM" id="SSF56935">
    <property type="entry name" value="Porins"/>
    <property type="match status" value="1"/>
</dbReference>
<dbReference type="NCBIfam" id="TIGR01352">
    <property type="entry name" value="tonB_Cterm"/>
    <property type="match status" value="1"/>
</dbReference>
<feature type="compositionally biased region" description="Basic and acidic residues" evidence="10">
    <location>
        <begin position="172"/>
        <end position="197"/>
    </location>
</feature>
<dbReference type="AlphaFoldDB" id="A0A1I0NYM3"/>
<dbReference type="GO" id="GO:0098797">
    <property type="term" value="C:plasma membrane protein complex"/>
    <property type="evidence" value="ECO:0007669"/>
    <property type="project" value="TreeGrafter"/>
</dbReference>
<sequence>MTDKRPHIKPEELAGLIRQYLAGELDDKAMHDLERQALNDPFLADAIEGYAVRTPDQTVHQQELASRLSDRIATRPARIRPMYYRWAAAAAILLLMFSAGWFLWEQQQKTPIAGVQKTPEAAPVFSEHGDTATPQTKNNQFAETAPVADTEQEQDAAKKARKINSFALSGEAADKTPADNRRARTDNALSDDKEPSAEKTVLQNKALAADKTTSDEKTAQDNLSPAIPIPARPPLREESPVVVSSPTPAANNASPKLVIRGKNSFSLNPPDSQHSALSEVVIVGYGAKKRKDVTGAVTTVRDKAFSNKPVTQLDSLLQGRVAGVAVETSSGNANVSEDMAYREPAPVNGFTAFENYLKTKTINPDNKYNGTVRVSFVVMPDGSLEDFRILRHLNDACDAEAIRVIQHGPAWSPASDRKPTRVKVRVKFTVEKNK</sequence>
<dbReference type="STRING" id="29529.SAMN04488122_0445"/>
<reference evidence="14" key="1">
    <citation type="submission" date="2016-10" db="EMBL/GenBank/DDBJ databases">
        <authorList>
            <person name="Varghese N."/>
            <person name="Submissions S."/>
        </authorList>
    </citation>
    <scope>NUCLEOTIDE SEQUENCE [LARGE SCALE GENOMIC DNA]</scope>
    <source>
        <strain evidence="14">DSM 3695</strain>
    </source>
</reference>
<dbReference type="PANTHER" id="PTHR33446">
    <property type="entry name" value="PROTEIN TONB-RELATED"/>
    <property type="match status" value="1"/>
</dbReference>
<comment type="similarity">
    <text evidence="2">Belongs to the TonB family.</text>
</comment>
<feature type="domain" description="TonB C-terminal" evidence="12">
    <location>
        <begin position="366"/>
        <end position="429"/>
    </location>
</feature>
<dbReference type="OrthoDB" id="1112758at2"/>
<evidence type="ECO:0000313" key="13">
    <source>
        <dbReference type="EMBL" id="SEW06784.1"/>
    </source>
</evidence>
<keyword evidence="6 11" id="KW-0812">Transmembrane</keyword>
<dbReference type="Pfam" id="PF03544">
    <property type="entry name" value="TonB_C"/>
    <property type="match status" value="1"/>
</dbReference>
<evidence type="ECO:0000256" key="1">
    <source>
        <dbReference type="ARBA" id="ARBA00004383"/>
    </source>
</evidence>
<accession>A0A1I0NYM3</accession>
<evidence type="ECO:0000256" key="5">
    <source>
        <dbReference type="ARBA" id="ARBA00022519"/>
    </source>
</evidence>
<dbReference type="GO" id="GO:0055085">
    <property type="term" value="P:transmembrane transport"/>
    <property type="evidence" value="ECO:0007669"/>
    <property type="project" value="InterPro"/>
</dbReference>
<keyword evidence="3" id="KW-0813">Transport</keyword>
<evidence type="ECO:0000256" key="7">
    <source>
        <dbReference type="ARBA" id="ARBA00022927"/>
    </source>
</evidence>
<dbReference type="EMBL" id="FOJG01000001">
    <property type="protein sequence ID" value="SEW06784.1"/>
    <property type="molecule type" value="Genomic_DNA"/>
</dbReference>
<dbReference type="InterPro" id="IPR037066">
    <property type="entry name" value="Plug_dom_sf"/>
</dbReference>
<dbReference type="GO" id="GO:0031992">
    <property type="term" value="F:energy transducer activity"/>
    <property type="evidence" value="ECO:0007669"/>
    <property type="project" value="TreeGrafter"/>
</dbReference>
<evidence type="ECO:0000256" key="11">
    <source>
        <dbReference type="SAM" id="Phobius"/>
    </source>
</evidence>
<keyword evidence="9 11" id="KW-0472">Membrane</keyword>
<dbReference type="GO" id="GO:0015031">
    <property type="term" value="P:protein transport"/>
    <property type="evidence" value="ECO:0007669"/>
    <property type="project" value="UniProtKB-KW"/>
</dbReference>
<evidence type="ECO:0000256" key="6">
    <source>
        <dbReference type="ARBA" id="ARBA00022692"/>
    </source>
</evidence>
<evidence type="ECO:0000256" key="2">
    <source>
        <dbReference type="ARBA" id="ARBA00006555"/>
    </source>
</evidence>
<proteinExistence type="inferred from homology"/>
<comment type="subcellular location">
    <subcellularLocation>
        <location evidence="1">Cell inner membrane</location>
        <topology evidence="1">Single-pass membrane protein</topology>
        <orientation evidence="1">Periplasmic side</orientation>
    </subcellularLocation>
</comment>
<feature type="transmembrane region" description="Helical" evidence="11">
    <location>
        <begin position="83"/>
        <end position="104"/>
    </location>
</feature>
<keyword evidence="4" id="KW-1003">Cell membrane</keyword>